<evidence type="ECO:0000256" key="1">
    <source>
        <dbReference type="SAM" id="MobiDB-lite"/>
    </source>
</evidence>
<feature type="compositionally biased region" description="Low complexity" evidence="1">
    <location>
        <begin position="57"/>
        <end position="67"/>
    </location>
</feature>
<accession>A0ABN1SS14</accession>
<feature type="region of interest" description="Disordered" evidence="1">
    <location>
        <begin position="108"/>
        <end position="201"/>
    </location>
</feature>
<reference evidence="2 3" key="1">
    <citation type="journal article" date="2019" name="Int. J. Syst. Evol. Microbiol.">
        <title>The Global Catalogue of Microorganisms (GCM) 10K type strain sequencing project: providing services to taxonomists for standard genome sequencing and annotation.</title>
        <authorList>
            <consortium name="The Broad Institute Genomics Platform"/>
            <consortium name="The Broad Institute Genome Sequencing Center for Infectious Disease"/>
            <person name="Wu L."/>
            <person name="Ma J."/>
        </authorList>
    </citation>
    <scope>NUCLEOTIDE SEQUENCE [LARGE SCALE GENOMIC DNA]</scope>
    <source>
        <strain evidence="2 3">JCM 11269</strain>
    </source>
</reference>
<feature type="compositionally biased region" description="Basic residues" evidence="1">
    <location>
        <begin position="162"/>
        <end position="182"/>
    </location>
</feature>
<feature type="compositionally biased region" description="Acidic residues" evidence="1">
    <location>
        <begin position="119"/>
        <end position="133"/>
    </location>
</feature>
<feature type="compositionally biased region" description="Pro residues" evidence="1">
    <location>
        <begin position="183"/>
        <end position="192"/>
    </location>
</feature>
<name>A0ABN1SS14_9ACTN</name>
<feature type="compositionally biased region" description="Low complexity" evidence="1">
    <location>
        <begin position="29"/>
        <end position="49"/>
    </location>
</feature>
<dbReference type="Proteomes" id="UP001501072">
    <property type="component" value="Unassembled WGS sequence"/>
</dbReference>
<protein>
    <submittedName>
        <fullName evidence="2">Uncharacterized protein</fullName>
    </submittedName>
</protein>
<sequence length="201" mass="21722">MGIRTLPHQPAVIRADIGEAPAEPPPAVPSFAADASTARVPADVTTAVRRAARNPCRRPAPGGPARAEPSRRHPWTGTARGRLALLLARLPRANPARRVTVFVVALPSAPTGDRHPCEDPGEDFPEDPAEDPSPDPSSHRPRRNRGPARAPSRTPRPDRGGAHRLPRHRPRARTETHRRHRPAPPLPAPPRPAAAHRGRHG</sequence>
<keyword evidence="3" id="KW-1185">Reference proteome</keyword>
<gene>
    <name evidence="2" type="ORF">GCM10009564_03740</name>
</gene>
<dbReference type="EMBL" id="BAAAHU010000002">
    <property type="protein sequence ID" value="GAA1003619.1"/>
    <property type="molecule type" value="Genomic_DNA"/>
</dbReference>
<organism evidence="2 3">
    <name type="scientific">Streptomyces thermogriseus</name>
    <dbReference type="NCBI Taxonomy" id="75292"/>
    <lineage>
        <taxon>Bacteria</taxon>
        <taxon>Bacillati</taxon>
        <taxon>Actinomycetota</taxon>
        <taxon>Actinomycetes</taxon>
        <taxon>Kitasatosporales</taxon>
        <taxon>Streptomycetaceae</taxon>
        <taxon>Streptomyces</taxon>
    </lineage>
</organism>
<feature type="region of interest" description="Disordered" evidence="1">
    <location>
        <begin position="19"/>
        <end position="78"/>
    </location>
</feature>
<proteinExistence type="predicted"/>
<evidence type="ECO:0000313" key="3">
    <source>
        <dbReference type="Proteomes" id="UP001501072"/>
    </source>
</evidence>
<comment type="caution">
    <text evidence="2">The sequence shown here is derived from an EMBL/GenBank/DDBJ whole genome shotgun (WGS) entry which is preliminary data.</text>
</comment>
<evidence type="ECO:0000313" key="2">
    <source>
        <dbReference type="EMBL" id="GAA1003619.1"/>
    </source>
</evidence>